<dbReference type="GO" id="GO:0046872">
    <property type="term" value="F:metal ion binding"/>
    <property type="evidence" value="ECO:0007669"/>
    <property type="project" value="UniProtKB-KW"/>
</dbReference>
<dbReference type="Pfam" id="PF01074">
    <property type="entry name" value="Glyco_hydro_38N"/>
    <property type="match status" value="1"/>
</dbReference>
<dbReference type="InterPro" id="IPR027291">
    <property type="entry name" value="Glyco_hydro_38_N_sf"/>
</dbReference>
<dbReference type="InterPro" id="IPR015341">
    <property type="entry name" value="Glyco_hydro_38_cen"/>
</dbReference>
<dbReference type="Gene3D" id="2.60.40.2220">
    <property type="match status" value="1"/>
</dbReference>
<dbReference type="GO" id="GO:0009313">
    <property type="term" value="P:oligosaccharide catabolic process"/>
    <property type="evidence" value="ECO:0007669"/>
    <property type="project" value="TreeGrafter"/>
</dbReference>
<dbReference type="InterPro" id="IPR037094">
    <property type="entry name" value="Glyco_hydro_38_cen_sf"/>
</dbReference>
<evidence type="ECO:0000313" key="7">
    <source>
        <dbReference type="Proteomes" id="UP000470875"/>
    </source>
</evidence>
<comment type="caution">
    <text evidence="6">The sequence shown here is derived from an EMBL/GenBank/DDBJ whole genome shotgun (WGS) entry which is preliminary data.</text>
</comment>
<evidence type="ECO:0000256" key="1">
    <source>
        <dbReference type="ARBA" id="ARBA00009792"/>
    </source>
</evidence>
<dbReference type="InterPro" id="IPR011013">
    <property type="entry name" value="Gal_mutarotase_sf_dom"/>
</dbReference>
<accession>A0A6N7VS87</accession>
<keyword evidence="2" id="KW-0479">Metal-binding</keyword>
<dbReference type="Pfam" id="PF07748">
    <property type="entry name" value="Glyco_hydro_38C"/>
    <property type="match status" value="1"/>
</dbReference>
<dbReference type="FunFam" id="3.20.110.10:FF:000002">
    <property type="entry name" value="alpha-mannosidase 2C1 isoform X1"/>
    <property type="match status" value="1"/>
</dbReference>
<keyword evidence="3" id="KW-0378">Hydrolase</keyword>
<dbReference type="SUPFAM" id="SSF88713">
    <property type="entry name" value="Glycoside hydrolase/deacetylase"/>
    <property type="match status" value="1"/>
</dbReference>
<dbReference type="SMART" id="SM00872">
    <property type="entry name" value="Alpha-mann_mid"/>
    <property type="match status" value="1"/>
</dbReference>
<dbReference type="GO" id="GO:0004559">
    <property type="term" value="F:alpha-mannosidase activity"/>
    <property type="evidence" value="ECO:0007669"/>
    <property type="project" value="InterPro"/>
</dbReference>
<dbReference type="CDD" id="cd10789">
    <property type="entry name" value="GH38N_AMII_ER_cytosolic"/>
    <property type="match status" value="1"/>
</dbReference>
<evidence type="ECO:0000259" key="5">
    <source>
        <dbReference type="SMART" id="SM00872"/>
    </source>
</evidence>
<keyword evidence="7" id="KW-1185">Reference proteome</keyword>
<dbReference type="SUPFAM" id="SSF74650">
    <property type="entry name" value="Galactose mutarotase-like"/>
    <property type="match status" value="1"/>
</dbReference>
<dbReference type="FunFam" id="1.20.1270.50:FF:000004">
    <property type="entry name" value="alpha-mannosidase 2C1 isoform X1"/>
    <property type="match status" value="1"/>
</dbReference>
<dbReference type="InterPro" id="IPR000602">
    <property type="entry name" value="Glyco_hydro_38_N"/>
</dbReference>
<evidence type="ECO:0000313" key="6">
    <source>
        <dbReference type="EMBL" id="MSS84644.1"/>
    </source>
</evidence>
<name>A0A6N7VS87_9ACTO</name>
<dbReference type="SUPFAM" id="SSF88688">
    <property type="entry name" value="Families 57/38 glycoside transferase middle domain"/>
    <property type="match status" value="1"/>
</dbReference>
<keyword evidence="4" id="KW-0326">Glycosidase</keyword>
<dbReference type="InterPro" id="IPR054723">
    <property type="entry name" value="Ams1-like_N"/>
</dbReference>
<dbReference type="InterPro" id="IPR011682">
    <property type="entry name" value="Glyco_hydro_38_C"/>
</dbReference>
<dbReference type="Pfam" id="PF17677">
    <property type="entry name" value="Glyco_hydro38C2"/>
    <property type="match status" value="1"/>
</dbReference>
<dbReference type="Proteomes" id="UP000470875">
    <property type="component" value="Unassembled WGS sequence"/>
</dbReference>
<dbReference type="Pfam" id="PF09261">
    <property type="entry name" value="Alpha-mann_mid"/>
    <property type="match status" value="1"/>
</dbReference>
<protein>
    <submittedName>
        <fullName evidence="6">Alpha-mannosidase</fullName>
    </submittedName>
</protein>
<dbReference type="InterPro" id="IPR041147">
    <property type="entry name" value="GH38_C"/>
</dbReference>
<proteinExistence type="inferred from homology"/>
<dbReference type="PANTHER" id="PTHR46017">
    <property type="entry name" value="ALPHA-MANNOSIDASE 2C1"/>
    <property type="match status" value="1"/>
</dbReference>
<dbReference type="Gene3D" id="2.70.98.30">
    <property type="entry name" value="Golgi alpha-mannosidase II, domain 4"/>
    <property type="match status" value="1"/>
</dbReference>
<evidence type="ECO:0000256" key="3">
    <source>
        <dbReference type="ARBA" id="ARBA00022801"/>
    </source>
</evidence>
<dbReference type="InterPro" id="IPR028995">
    <property type="entry name" value="Glyco_hydro_57/38_cen_sf"/>
</dbReference>
<sequence length="1021" mass="113727">MHDNTPLIKTRIERLLRDRISPAKYRQRAPLTITRWEAPGEPVPFAEAKHQTFTSFGNGQSWGEPWGTTWFHLTGKIPNEWLSEEGTAPEIIADIGFNTTQTGFQCEGMAYRSDGSIIKAVEPHNRYISLPGAATDIDIFLEAASNPDVIDNWSFRPTYLGRKETSRARTCYRVKELALGLLDCEVWSLERDIQVLLDLALTLDEASSRRARIFAALSDCLRAVNPDDVAGSAKAGRQVLRDVLASPATASAHTLYAVGHAHIDSAWLWPIRETARKVARTFSNALDLMDKDPEFVFAASSAQQYAWIKELYPELFARLKKRVAEGRFVPVGGMWVESDTNLPGGEALARQFVRGAGFFRREFGIEQPEVWLPDSFGYSASLPQIIRLAGASRFLTQKISWNQVNRMPHHTFWWEGIDGTRVFTHFPPVDSYACELTAKELKHAEDEYADKAVGTTSLVPFGYGDGGGGPTREMLGIAHRTRDLEGSPKVQLSSPSAFFEVAAAEYPNAPVWSGELYLEIHRGTYTSQARTKRGNRTTESLLRAAELWATTATVRGGYEYPYETLDRIWEKALLYQFHDILPGTSIGWVHDEVERTYAELAEQLKAIIEDADQHLSPRYGSDSKSSVLNYGPFPVQGIPALAAGTPAERNSIEQTPEIRDNNDGSHTVITQALEVTVAQDGTLPSIVDKTSGRQVVPPSTPLNQLQLFRDTPAQWDAWDIDIIDRETRINLEDVTSMHIEEAGSEVRIITNRQCGASTIIQEISIPADAPLITITTKVDWHEKEKMLKLAFPLDLRAEQATSEIQFGHIHRPLHTNTSWDIARFETPAHRWVHVGEPGFGVSLANDATYGHDFGRWTREDDGGTTTQIRQSLLRAPLYPDPQTDQGEHFFVTRLRIGATIPQAIADGYQLNLPLIPLPCGSAPTPLLQVDNPAVVIESVKLAEDRSGDVIVRAYEAHGTRAAATVMGDFDFDSVAAVNLQEQPLDNPRITAEAKSVSFSLRPFQIVTLRFRLNGGHYQVEE</sequence>
<dbReference type="EMBL" id="VULO01000008">
    <property type="protein sequence ID" value="MSS84644.1"/>
    <property type="molecule type" value="Genomic_DNA"/>
</dbReference>
<organism evidence="6 7">
    <name type="scientific">Scrofimicrobium canadense</name>
    <dbReference type="NCBI Taxonomy" id="2652290"/>
    <lineage>
        <taxon>Bacteria</taxon>
        <taxon>Bacillati</taxon>
        <taxon>Actinomycetota</taxon>
        <taxon>Actinomycetes</taxon>
        <taxon>Actinomycetales</taxon>
        <taxon>Actinomycetaceae</taxon>
        <taxon>Scrofimicrobium</taxon>
    </lineage>
</organism>
<gene>
    <name evidence="6" type="ORF">FYJ24_07670</name>
</gene>
<reference evidence="6 7" key="1">
    <citation type="submission" date="2019-08" db="EMBL/GenBank/DDBJ databases">
        <title>In-depth cultivation of the pig gut microbiome towards novel bacterial diversity and tailored functional studies.</title>
        <authorList>
            <person name="Wylensek D."/>
            <person name="Hitch T.C.A."/>
            <person name="Clavel T."/>
        </authorList>
    </citation>
    <scope>NUCLEOTIDE SEQUENCE [LARGE SCALE GENOMIC DNA]</scope>
    <source>
        <strain evidence="6 7">WB03_NA08</strain>
    </source>
</reference>
<dbReference type="Gene3D" id="3.20.110.10">
    <property type="entry name" value="Glycoside hydrolase 38, N terminal domain"/>
    <property type="match status" value="1"/>
</dbReference>
<dbReference type="Pfam" id="PF22907">
    <property type="entry name" value="Ams1-like_1st"/>
    <property type="match status" value="1"/>
</dbReference>
<dbReference type="RefSeq" id="WP_154545197.1">
    <property type="nucleotide sequence ID" value="NZ_VULO01000008.1"/>
</dbReference>
<dbReference type="Gene3D" id="1.20.1270.50">
    <property type="entry name" value="Glycoside hydrolase family 38, central domain"/>
    <property type="match status" value="1"/>
</dbReference>
<dbReference type="GO" id="GO:0030246">
    <property type="term" value="F:carbohydrate binding"/>
    <property type="evidence" value="ECO:0007669"/>
    <property type="project" value="InterPro"/>
</dbReference>
<evidence type="ECO:0000256" key="4">
    <source>
        <dbReference type="ARBA" id="ARBA00023295"/>
    </source>
</evidence>
<dbReference type="PANTHER" id="PTHR46017:SF1">
    <property type="entry name" value="ALPHA-MANNOSIDASE 2C1"/>
    <property type="match status" value="1"/>
</dbReference>
<feature type="domain" description="Glycoside hydrolase family 38 central" evidence="5">
    <location>
        <begin position="519"/>
        <end position="597"/>
    </location>
</feature>
<dbReference type="AlphaFoldDB" id="A0A6N7VS87"/>
<comment type="similarity">
    <text evidence="1">Belongs to the glycosyl hydrolase 38 family.</text>
</comment>
<dbReference type="GO" id="GO:0006013">
    <property type="term" value="P:mannose metabolic process"/>
    <property type="evidence" value="ECO:0007669"/>
    <property type="project" value="InterPro"/>
</dbReference>
<dbReference type="InterPro" id="IPR011330">
    <property type="entry name" value="Glyco_hydro/deAcase_b/a-brl"/>
</dbReference>
<evidence type="ECO:0000256" key="2">
    <source>
        <dbReference type="ARBA" id="ARBA00022723"/>
    </source>
</evidence>